<dbReference type="Pfam" id="PF06122">
    <property type="entry name" value="TraH"/>
    <property type="match status" value="1"/>
</dbReference>
<name>A0A6A7N630_9BURK</name>
<sequence>MKLYWNDGTRRTAAALLLALYAPMVGAGNLDAEINSMFNNLGAVGNYTAPGAFHGQAMNTFSGGSLSVRIPNKRYQLTAIAYPYVRASCSGIDAYGGAFSLISGSQLKDMLKKVTSALPAVAFQLALEAVTPMFGSLTKHFQMLQQFASNSSRSSCELATSLVGSAADMVGYQSDKACRAIAQDLGLASDATEAESQCTTDKASILNQGKTSAVQAIKSQVPFVGNLVWEGLANVPVASGGLDDEEKQLIMNMVGTVIYHPVEDGKDAERLDARLTSINQILHGDDSASGAPPTIEMWRCDETVHCANPRLQVVPFTPITAKVRGFMQSLLDHLRTRTPIPNDSPEVGFVNISGEPVYRMLSIASTSPDDSVALSLMDTYQEVLAADYGFQLLRRELAVGLIALDKKSYLNPIQADDARALQQRISALVAGLQQEKTAQYAIIQTVDTMSTRLESLSRQMRRNVPDRIGAMLGRAAWLQR</sequence>
<protein>
    <submittedName>
        <fullName evidence="1">Conjugal transfer protein TraH</fullName>
    </submittedName>
</protein>
<keyword evidence="2" id="KW-1185">Reference proteome</keyword>
<accession>A0A6A7N630</accession>
<proteinExistence type="predicted"/>
<dbReference type="InterPro" id="IPR010927">
    <property type="entry name" value="T4SS_TraH"/>
</dbReference>
<gene>
    <name evidence="1" type="ORF">GEV02_20745</name>
</gene>
<reference evidence="1 2" key="1">
    <citation type="submission" date="2019-10" db="EMBL/GenBank/DDBJ databases">
        <title>Two novel species isolated from a subtropical stream in China.</title>
        <authorList>
            <person name="Lu H."/>
        </authorList>
    </citation>
    <scope>NUCLEOTIDE SEQUENCE [LARGE SCALE GENOMIC DNA]</scope>
    <source>
        <strain evidence="1 2">FT29W</strain>
    </source>
</reference>
<evidence type="ECO:0000313" key="1">
    <source>
        <dbReference type="EMBL" id="MQA40585.1"/>
    </source>
</evidence>
<dbReference type="Proteomes" id="UP000440498">
    <property type="component" value="Unassembled WGS sequence"/>
</dbReference>
<dbReference type="RefSeq" id="WP_152839883.1">
    <property type="nucleotide sequence ID" value="NZ_WHUG01000009.1"/>
</dbReference>
<organism evidence="1 2">
    <name type="scientific">Rugamonas aquatica</name>
    <dbReference type="NCBI Taxonomy" id="2743357"/>
    <lineage>
        <taxon>Bacteria</taxon>
        <taxon>Pseudomonadati</taxon>
        <taxon>Pseudomonadota</taxon>
        <taxon>Betaproteobacteria</taxon>
        <taxon>Burkholderiales</taxon>
        <taxon>Oxalobacteraceae</taxon>
        <taxon>Telluria group</taxon>
        <taxon>Rugamonas</taxon>
    </lineage>
</organism>
<comment type="caution">
    <text evidence="1">The sequence shown here is derived from an EMBL/GenBank/DDBJ whole genome shotgun (WGS) entry which is preliminary data.</text>
</comment>
<dbReference type="AlphaFoldDB" id="A0A6A7N630"/>
<dbReference type="EMBL" id="WHUG01000009">
    <property type="protein sequence ID" value="MQA40585.1"/>
    <property type="molecule type" value="Genomic_DNA"/>
</dbReference>
<evidence type="ECO:0000313" key="2">
    <source>
        <dbReference type="Proteomes" id="UP000440498"/>
    </source>
</evidence>